<name>A0ABQ4WZ43_9ASTR</name>
<sequence>MVGAKEVSTTLSSTETLLLNDGSHTVDSSSYRSIVGSLQYLAITRPDVSFAVNKLSQFMHAPTQLHLQALKRVLRYLKGTIHHGLFLNRKSAITLTAFSMIQIRVPDRNLSLVHQQKRSFKALANASAEMMWVQNLLHELGISLHETPTLFCDNTGATYLCANPVYHSCMKHVAHFVRERVSEGSLRVLHISSKDQLVDMLTKPLGRRRGLESSPNSSVCPPSTGAEGTASGASHLGVFVEVDEVATFAGLFLRVFFSRLVVRLEVVVRFVVVMVVELLVVHFGDIVMGFVDVVEIDVEVVFVRIVVEEIVLVSYLAHYIGYQTGDIVRTRLNVEMKVLQDLKTMTSLEASRG</sequence>
<keyword evidence="2" id="KW-1133">Transmembrane helix</keyword>
<protein>
    <submittedName>
        <fullName evidence="3">Retrovirus-related pol polyprotein from transposon TNT 1-94</fullName>
    </submittedName>
</protein>
<reference evidence="3" key="1">
    <citation type="journal article" date="2022" name="Int. J. Mol. Sci.">
        <title>Draft Genome of Tanacetum Coccineum: Genomic Comparison of Closely Related Tanacetum-Family Plants.</title>
        <authorList>
            <person name="Yamashiro T."/>
            <person name="Shiraishi A."/>
            <person name="Nakayama K."/>
            <person name="Satake H."/>
        </authorList>
    </citation>
    <scope>NUCLEOTIDE SEQUENCE</scope>
</reference>
<dbReference type="CDD" id="cd09272">
    <property type="entry name" value="RNase_HI_RT_Ty1"/>
    <property type="match status" value="1"/>
</dbReference>
<feature type="transmembrane region" description="Helical" evidence="2">
    <location>
        <begin position="260"/>
        <end position="281"/>
    </location>
</feature>
<dbReference type="Proteomes" id="UP001151760">
    <property type="component" value="Unassembled WGS sequence"/>
</dbReference>
<keyword evidence="4" id="KW-1185">Reference proteome</keyword>
<evidence type="ECO:0000256" key="2">
    <source>
        <dbReference type="SAM" id="Phobius"/>
    </source>
</evidence>
<dbReference type="PANTHER" id="PTHR11439:SF450">
    <property type="entry name" value="REVERSE TRANSCRIPTASE TY1_COPIA-TYPE DOMAIN-CONTAINING PROTEIN"/>
    <property type="match status" value="1"/>
</dbReference>
<comment type="caution">
    <text evidence="3">The sequence shown here is derived from an EMBL/GenBank/DDBJ whole genome shotgun (WGS) entry which is preliminary data.</text>
</comment>
<feature type="region of interest" description="Disordered" evidence="1">
    <location>
        <begin position="207"/>
        <end position="226"/>
    </location>
</feature>
<dbReference type="SUPFAM" id="SSF56672">
    <property type="entry name" value="DNA/RNA polymerases"/>
    <property type="match status" value="1"/>
</dbReference>
<dbReference type="PANTHER" id="PTHR11439">
    <property type="entry name" value="GAG-POL-RELATED RETROTRANSPOSON"/>
    <property type="match status" value="1"/>
</dbReference>
<proteinExistence type="predicted"/>
<organism evidence="3 4">
    <name type="scientific">Tanacetum coccineum</name>
    <dbReference type="NCBI Taxonomy" id="301880"/>
    <lineage>
        <taxon>Eukaryota</taxon>
        <taxon>Viridiplantae</taxon>
        <taxon>Streptophyta</taxon>
        <taxon>Embryophyta</taxon>
        <taxon>Tracheophyta</taxon>
        <taxon>Spermatophyta</taxon>
        <taxon>Magnoliopsida</taxon>
        <taxon>eudicotyledons</taxon>
        <taxon>Gunneridae</taxon>
        <taxon>Pentapetalae</taxon>
        <taxon>asterids</taxon>
        <taxon>campanulids</taxon>
        <taxon>Asterales</taxon>
        <taxon>Asteraceae</taxon>
        <taxon>Asteroideae</taxon>
        <taxon>Anthemideae</taxon>
        <taxon>Anthemidinae</taxon>
        <taxon>Tanacetum</taxon>
    </lineage>
</organism>
<feature type="transmembrane region" description="Helical" evidence="2">
    <location>
        <begin position="301"/>
        <end position="322"/>
    </location>
</feature>
<reference evidence="3" key="2">
    <citation type="submission" date="2022-01" db="EMBL/GenBank/DDBJ databases">
        <authorList>
            <person name="Yamashiro T."/>
            <person name="Shiraishi A."/>
            <person name="Satake H."/>
            <person name="Nakayama K."/>
        </authorList>
    </citation>
    <scope>NUCLEOTIDE SEQUENCE</scope>
</reference>
<evidence type="ECO:0000313" key="4">
    <source>
        <dbReference type="Proteomes" id="UP001151760"/>
    </source>
</evidence>
<keyword evidence="2" id="KW-0472">Membrane</keyword>
<keyword evidence="2" id="KW-0812">Transmembrane</keyword>
<evidence type="ECO:0000256" key="1">
    <source>
        <dbReference type="SAM" id="MobiDB-lite"/>
    </source>
</evidence>
<gene>
    <name evidence="3" type="ORF">Tco_0652958</name>
</gene>
<accession>A0ABQ4WZ43</accession>
<evidence type="ECO:0000313" key="3">
    <source>
        <dbReference type="EMBL" id="GJS58174.1"/>
    </source>
</evidence>
<dbReference type="EMBL" id="BQNB010009061">
    <property type="protein sequence ID" value="GJS58174.1"/>
    <property type="molecule type" value="Genomic_DNA"/>
</dbReference>
<dbReference type="InterPro" id="IPR043502">
    <property type="entry name" value="DNA/RNA_pol_sf"/>
</dbReference>